<reference evidence="2 3" key="1">
    <citation type="journal article" date="2015" name="BMC Genomics">
        <title>Insights from the genome of Ophiocordyceps polyrhachis-furcata to pathogenicity and host specificity in insect fungi.</title>
        <authorList>
            <person name="Wichadakul D."/>
            <person name="Kobmoo N."/>
            <person name="Ingsriswang S."/>
            <person name="Tangphatsornruang S."/>
            <person name="Chantasingh D."/>
            <person name="Luangsa-ard J.J."/>
            <person name="Eurwilaichitr L."/>
        </authorList>
    </citation>
    <scope>NUCLEOTIDE SEQUENCE [LARGE SCALE GENOMIC DNA]</scope>
    <source>
        <strain evidence="2 3">BCC 54312</strain>
    </source>
</reference>
<evidence type="ECO:0000313" key="3">
    <source>
        <dbReference type="Proteomes" id="UP000253664"/>
    </source>
</evidence>
<protein>
    <submittedName>
        <fullName evidence="2">Uncharacterized protein</fullName>
    </submittedName>
</protein>
<accession>A0A367L3Z9</accession>
<keyword evidence="3" id="KW-1185">Reference proteome</keyword>
<evidence type="ECO:0000256" key="1">
    <source>
        <dbReference type="SAM" id="MobiDB-lite"/>
    </source>
</evidence>
<proteinExistence type="predicted"/>
<organism evidence="2 3">
    <name type="scientific">Ophiocordyceps polyrhachis-furcata BCC 54312</name>
    <dbReference type="NCBI Taxonomy" id="1330021"/>
    <lineage>
        <taxon>Eukaryota</taxon>
        <taxon>Fungi</taxon>
        <taxon>Dikarya</taxon>
        <taxon>Ascomycota</taxon>
        <taxon>Pezizomycotina</taxon>
        <taxon>Sordariomycetes</taxon>
        <taxon>Hypocreomycetidae</taxon>
        <taxon>Hypocreales</taxon>
        <taxon>Ophiocordycipitaceae</taxon>
        <taxon>Ophiocordyceps</taxon>
    </lineage>
</organism>
<evidence type="ECO:0000313" key="2">
    <source>
        <dbReference type="EMBL" id="RCI09150.1"/>
    </source>
</evidence>
<comment type="caution">
    <text evidence="2">The sequence shown here is derived from an EMBL/GenBank/DDBJ whole genome shotgun (WGS) entry which is preliminary data.</text>
</comment>
<dbReference type="Proteomes" id="UP000253664">
    <property type="component" value="Unassembled WGS sequence"/>
</dbReference>
<dbReference type="EMBL" id="LKCN02000016">
    <property type="protein sequence ID" value="RCI09150.1"/>
    <property type="molecule type" value="Genomic_DNA"/>
</dbReference>
<feature type="non-terminal residue" evidence="2">
    <location>
        <position position="132"/>
    </location>
</feature>
<name>A0A367L3Z9_9HYPO</name>
<dbReference type="AlphaFoldDB" id="A0A367L3Z9"/>
<feature type="compositionally biased region" description="Polar residues" evidence="1">
    <location>
        <begin position="30"/>
        <end position="39"/>
    </location>
</feature>
<feature type="region of interest" description="Disordered" evidence="1">
    <location>
        <begin position="1"/>
        <end position="52"/>
    </location>
</feature>
<sequence length="132" mass="14226">MRLPRGAFPADGVDGGCGEEQASSAHHCGTSPSLLTSVTKPRGVDRGGAKEDEELDVSRRLGGYRGTCWPDARGELVLLAAGGVRRRASPRGQRAYLGLDAAWVQTQRLVTPPSAPLDDCTQYRYLAGWYRP</sequence>
<gene>
    <name evidence="2" type="ORF">L249_1561</name>
</gene>